<dbReference type="OrthoDB" id="5871524at2"/>
<name>Q1YWV6_9GAMM</name>
<comment type="caution">
    <text evidence="1">The sequence shown here is derived from an EMBL/GenBank/DDBJ whole genome shotgun (WGS) entry which is preliminary data.</text>
</comment>
<accession>Q1YWV6</accession>
<organism evidence="1 2">
    <name type="scientific">Photobacterium profundum 3TCK</name>
    <dbReference type="NCBI Taxonomy" id="314280"/>
    <lineage>
        <taxon>Bacteria</taxon>
        <taxon>Pseudomonadati</taxon>
        <taxon>Pseudomonadota</taxon>
        <taxon>Gammaproteobacteria</taxon>
        <taxon>Vibrionales</taxon>
        <taxon>Vibrionaceae</taxon>
        <taxon>Photobacterium</taxon>
    </lineage>
</organism>
<evidence type="ECO:0000313" key="2">
    <source>
        <dbReference type="Proteomes" id="UP000003789"/>
    </source>
</evidence>
<dbReference type="EMBL" id="AAPH01000048">
    <property type="protein sequence ID" value="EAS40746.1"/>
    <property type="molecule type" value="Genomic_DNA"/>
</dbReference>
<dbReference type="Proteomes" id="UP000003789">
    <property type="component" value="Unassembled WGS sequence"/>
</dbReference>
<proteinExistence type="predicted"/>
<sequence>MAVSIPKWAADAAIVVLIFSVGAYSARVEFTIKELNKQIEELKTKSIPELDKKLAVQEGAISIHHGSDWSKRVEDNSLLKVVDLENKFNKSVSELGNDFNTNSKSIINVQIAIEAAHLWAKQQDKRIRDKRLEQFRALAVYSTAKSNDTIGVYINKQHTRGGDYKKGDHIVLINPLPPGLQVEVIVKGFLDDPASSNILVQLNEKLLVDIGLTTRDGQYELFIQNDSDILRWKKIEDVYKELIDKESTRITRQSR</sequence>
<gene>
    <name evidence="1" type="ORF">P3TCK_08668</name>
</gene>
<dbReference type="AlphaFoldDB" id="Q1YWV6"/>
<dbReference type="HOGENOM" id="CLU_1089285_0_0_6"/>
<protein>
    <submittedName>
        <fullName evidence="1">Uncharacterized protein</fullName>
    </submittedName>
</protein>
<reference evidence="1 2" key="1">
    <citation type="submission" date="2006-03" db="EMBL/GenBank/DDBJ databases">
        <authorList>
            <person name="Bartlett D.H."/>
            <person name="Valle G."/>
            <person name="Lauro F.M."/>
            <person name="Vezzi A."/>
            <person name="Simonato F."/>
            <person name="Eloe E."/>
            <person name="Vitulo N."/>
            <person name="Stratton T.K."/>
            <person name="D'angelo M."/>
            <person name="Ferriera S."/>
            <person name="Johnson J."/>
            <person name="Kravitz S."/>
            <person name="Beeson K."/>
            <person name="Sutton G."/>
            <person name="Rogers Y."/>
            <person name="Friedman R."/>
            <person name="Frazier M."/>
            <person name="Venter J.C."/>
        </authorList>
    </citation>
    <scope>NUCLEOTIDE SEQUENCE [LARGE SCALE GENOMIC DNA]</scope>
    <source>
        <strain evidence="1 2">3TCK</strain>
    </source>
</reference>
<dbReference type="RefSeq" id="WP_006229765.1">
    <property type="nucleotide sequence ID" value="NZ_CH724134.1"/>
</dbReference>
<evidence type="ECO:0000313" key="1">
    <source>
        <dbReference type="EMBL" id="EAS40746.1"/>
    </source>
</evidence>